<comment type="caution">
    <text evidence="1">The sequence shown here is derived from an EMBL/GenBank/DDBJ whole genome shotgun (WGS) entry which is preliminary data.</text>
</comment>
<dbReference type="Proteomes" id="UP000823775">
    <property type="component" value="Unassembled WGS sequence"/>
</dbReference>
<sequence length="67" mass="7420">MEFVEERGETGRWERSEIVNENSCDGDDEADGGDAAAAAAPRRCRRKVSADFWFPDCSASPLLLRLS</sequence>
<proteinExistence type="predicted"/>
<dbReference type="EMBL" id="JACEIK010004080">
    <property type="protein sequence ID" value="MCD9644117.1"/>
    <property type="molecule type" value="Genomic_DNA"/>
</dbReference>
<keyword evidence="2" id="KW-1185">Reference proteome</keyword>
<gene>
    <name evidence="1" type="ORF">HAX54_032101</name>
</gene>
<protein>
    <submittedName>
        <fullName evidence="1">Uncharacterized protein</fullName>
    </submittedName>
</protein>
<organism evidence="1 2">
    <name type="scientific">Datura stramonium</name>
    <name type="common">Jimsonweed</name>
    <name type="synonym">Common thornapple</name>
    <dbReference type="NCBI Taxonomy" id="4076"/>
    <lineage>
        <taxon>Eukaryota</taxon>
        <taxon>Viridiplantae</taxon>
        <taxon>Streptophyta</taxon>
        <taxon>Embryophyta</taxon>
        <taxon>Tracheophyta</taxon>
        <taxon>Spermatophyta</taxon>
        <taxon>Magnoliopsida</taxon>
        <taxon>eudicotyledons</taxon>
        <taxon>Gunneridae</taxon>
        <taxon>Pentapetalae</taxon>
        <taxon>asterids</taxon>
        <taxon>lamiids</taxon>
        <taxon>Solanales</taxon>
        <taxon>Solanaceae</taxon>
        <taxon>Solanoideae</taxon>
        <taxon>Datureae</taxon>
        <taxon>Datura</taxon>
    </lineage>
</organism>
<evidence type="ECO:0000313" key="2">
    <source>
        <dbReference type="Proteomes" id="UP000823775"/>
    </source>
</evidence>
<accession>A0ABS8VB34</accession>
<reference evidence="1 2" key="1">
    <citation type="journal article" date="2021" name="BMC Genomics">
        <title>Datura genome reveals duplications of psychoactive alkaloid biosynthetic genes and high mutation rate following tissue culture.</title>
        <authorList>
            <person name="Rajewski A."/>
            <person name="Carter-House D."/>
            <person name="Stajich J."/>
            <person name="Litt A."/>
        </authorList>
    </citation>
    <scope>NUCLEOTIDE SEQUENCE [LARGE SCALE GENOMIC DNA]</scope>
    <source>
        <strain evidence="1">AR-01</strain>
    </source>
</reference>
<evidence type="ECO:0000313" key="1">
    <source>
        <dbReference type="EMBL" id="MCD9644117.1"/>
    </source>
</evidence>
<name>A0ABS8VB34_DATST</name>